<keyword evidence="17" id="KW-1185">Reference proteome</keyword>
<dbReference type="Proteomes" id="UP000002043">
    <property type="component" value="Chromosome"/>
</dbReference>
<evidence type="ECO:0000256" key="10">
    <source>
        <dbReference type="ARBA" id="ARBA00023270"/>
    </source>
</evidence>
<comment type="caution">
    <text evidence="12">Was originally thought to be a dihydrodipicolinate synthase (DHDPS), catalyzing the condensation of (S)-aspartate-beta-semialdehyde [(S)-ASA] and pyruvate to dihydrodipicolinate (DHDP). However, it was shown in E.coli that the product of the enzymatic reaction is not dihydrodipicolinate but in fact (4S)-4-hydroxy-2,3,4,5-tetrahydro-(2S)-dipicolinic acid (HTPA), and that the consecutive dehydration reaction leading to DHDP is not spontaneous but catalyzed by DapB.</text>
</comment>
<proteinExistence type="inferred from homology"/>
<dbReference type="InterPro" id="IPR005263">
    <property type="entry name" value="DapA"/>
</dbReference>
<keyword evidence="5 12" id="KW-0963">Cytoplasm</keyword>
<dbReference type="NCBIfam" id="TIGR00674">
    <property type="entry name" value="dapA"/>
    <property type="match status" value="1"/>
</dbReference>
<dbReference type="GO" id="GO:0019877">
    <property type="term" value="P:diaminopimelate biosynthetic process"/>
    <property type="evidence" value="ECO:0007669"/>
    <property type="project" value="UniProtKB-UniRule"/>
</dbReference>
<keyword evidence="9 12" id="KW-0456">Lyase</keyword>
<dbReference type="Pfam" id="PF00701">
    <property type="entry name" value="DHDPS"/>
    <property type="match status" value="1"/>
</dbReference>
<sequence>MFSGSIVALITPFKNGEVDYEALRNLVEFHIRGGTDAILVCGTTGEAPTLTFEEHEKVIEETVKYAAGRIKVIAGTGANATHEAIELTSHAKKVGADACLLVVPYYNKPTQEGIYRHFKTVADEVDIPIILYNIPSRTGVEIAPETIYRLVKECPNVVGSKESTPSMDRISELRRLLGDNFTILSGDDSLTLPMMALGAKGVISVANNVLPKEVKALTRYALEGDFRRARELHYYLWDLFKILFVETNPIPVKTACWLMGLCEKEFRLPLCEMRPENERKLVEVLRRYNIPIVRDVQY</sequence>
<feature type="binding site" evidence="12 15">
    <location>
        <position position="44"/>
    </location>
    <ligand>
        <name>pyruvate</name>
        <dbReference type="ChEBI" id="CHEBI:15361"/>
    </ligand>
</feature>
<dbReference type="SMART" id="SM01130">
    <property type="entry name" value="DHDPS"/>
    <property type="match status" value="1"/>
</dbReference>
<evidence type="ECO:0000256" key="1">
    <source>
        <dbReference type="ARBA" id="ARBA00003294"/>
    </source>
</evidence>
<evidence type="ECO:0000256" key="9">
    <source>
        <dbReference type="ARBA" id="ARBA00023239"/>
    </source>
</evidence>
<organism evidence="16 17">
    <name type="scientific">Thermocrinis albus (strain DSM 14484 / JCM 11386 / HI 11/12)</name>
    <dbReference type="NCBI Taxonomy" id="638303"/>
    <lineage>
        <taxon>Bacteria</taxon>
        <taxon>Pseudomonadati</taxon>
        <taxon>Aquificota</taxon>
        <taxon>Aquificia</taxon>
        <taxon>Aquificales</taxon>
        <taxon>Aquificaceae</taxon>
        <taxon>Thermocrinis</taxon>
    </lineage>
</organism>
<dbReference type="PIRSF" id="PIRSF001365">
    <property type="entry name" value="DHDPS"/>
    <property type="match status" value="1"/>
</dbReference>
<comment type="pathway">
    <text evidence="2 12">Amino-acid biosynthesis; L-lysine biosynthesis via DAP pathway; (S)-tetrahydrodipicolinate from L-aspartate: step 3/4.</text>
</comment>
<dbReference type="PRINTS" id="PR00146">
    <property type="entry name" value="DHPICSNTHASE"/>
</dbReference>
<feature type="binding site" evidence="12 15">
    <location>
        <position position="203"/>
    </location>
    <ligand>
        <name>pyruvate</name>
        <dbReference type="ChEBI" id="CHEBI:15361"/>
    </ligand>
</feature>
<dbReference type="GO" id="GO:0008840">
    <property type="term" value="F:4-hydroxy-tetrahydrodipicolinate synthase activity"/>
    <property type="evidence" value="ECO:0007669"/>
    <property type="project" value="UniProtKB-UniRule"/>
</dbReference>
<dbReference type="HOGENOM" id="CLU_049343_7_1_0"/>
<evidence type="ECO:0000256" key="3">
    <source>
        <dbReference type="ARBA" id="ARBA00007592"/>
    </source>
</evidence>
<dbReference type="InterPro" id="IPR013785">
    <property type="entry name" value="Aldolase_TIM"/>
</dbReference>
<dbReference type="InterPro" id="IPR020624">
    <property type="entry name" value="Schiff_base-form_aldolases_CS"/>
</dbReference>
<dbReference type="GO" id="GO:0005829">
    <property type="term" value="C:cytosol"/>
    <property type="evidence" value="ECO:0007669"/>
    <property type="project" value="TreeGrafter"/>
</dbReference>
<comment type="subunit">
    <text evidence="12">Homotetramer; dimer of dimers.</text>
</comment>
<evidence type="ECO:0000256" key="2">
    <source>
        <dbReference type="ARBA" id="ARBA00005120"/>
    </source>
</evidence>
<evidence type="ECO:0000256" key="7">
    <source>
        <dbReference type="ARBA" id="ARBA00022915"/>
    </source>
</evidence>
<reference evidence="17" key="1">
    <citation type="journal article" date="2010" name="Stand. Genomic Sci.">
        <title>Complete genome sequence of Thermocrinis albus type strain (HI 11/12T).</title>
        <authorList>
            <person name="Wirth R."/>
            <person name="Sikorski J."/>
            <person name="Brambilla E."/>
            <person name="Misra M."/>
            <person name="Lapidus A."/>
            <person name="Copeland A."/>
            <person name="Nolan M."/>
            <person name="Lucas S."/>
            <person name="Chen F."/>
            <person name="Tice H."/>
            <person name="Cheng J.F."/>
            <person name="Han C."/>
            <person name="Detter J.C."/>
            <person name="Tapia R."/>
            <person name="Bruce D."/>
            <person name="Goodwin L."/>
            <person name="Pitluck S."/>
            <person name="Pati A."/>
            <person name="Anderson I."/>
            <person name="Ivanova N."/>
            <person name="Mavromatis K."/>
            <person name="Mikhailova N."/>
            <person name="Chen A."/>
            <person name="Palaniappan K."/>
            <person name="Bilek Y."/>
            <person name="Hader T."/>
            <person name="Land M."/>
            <person name="Hauser L."/>
            <person name="Chang Y.J."/>
            <person name="Jeffries C.D."/>
            <person name="Tindall B.J."/>
            <person name="Rohde M."/>
            <person name="Goker M."/>
            <person name="Bristow J."/>
            <person name="Eisen J.A."/>
            <person name="Markowitz V."/>
            <person name="Hugenholtz P."/>
            <person name="Kyrpides N.C."/>
            <person name="Klenk H.P."/>
        </authorList>
    </citation>
    <scope>NUCLEOTIDE SEQUENCE [LARGE SCALE GENOMIC DNA]</scope>
    <source>
        <strain evidence="17">DSM 14484 / JCM 11386 / HI 11/12</strain>
    </source>
</reference>
<evidence type="ECO:0000313" key="17">
    <source>
        <dbReference type="Proteomes" id="UP000002043"/>
    </source>
</evidence>
<feature type="active site" description="Proton donor/acceptor" evidence="12 14">
    <location>
        <position position="132"/>
    </location>
</feature>
<dbReference type="Gene3D" id="3.20.20.70">
    <property type="entry name" value="Aldolase class I"/>
    <property type="match status" value="1"/>
</dbReference>
<feature type="active site" description="Schiff-base intermediate with substrate" evidence="12 14">
    <location>
        <position position="161"/>
    </location>
</feature>
<gene>
    <name evidence="12" type="primary">dapA</name>
    <name evidence="16" type="ordered locus">Thal_0052</name>
</gene>
<dbReference type="GO" id="GO:0009089">
    <property type="term" value="P:lysine biosynthetic process via diaminopimelate"/>
    <property type="evidence" value="ECO:0007669"/>
    <property type="project" value="UniProtKB-UniRule"/>
</dbReference>
<comment type="function">
    <text evidence="1 12">Catalyzes the condensation of (S)-aspartate-beta-semialdehyde [(S)-ASA] and pyruvate to 4-hydroxy-tetrahydrodipicolinate (HTPA).</text>
</comment>
<dbReference type="InterPro" id="IPR020625">
    <property type="entry name" value="Schiff_base-form_aldolases_AS"/>
</dbReference>
<keyword evidence="8 12" id="KW-0457">Lysine biosynthesis</keyword>
<feature type="site" description="Part of a proton relay during catalysis" evidence="12">
    <location>
        <position position="106"/>
    </location>
</feature>
<keyword evidence="6 12" id="KW-0028">Amino-acid biosynthesis</keyword>
<evidence type="ECO:0000256" key="12">
    <source>
        <dbReference type="HAMAP-Rule" id="MF_00418"/>
    </source>
</evidence>
<comment type="catalytic activity">
    <reaction evidence="11 12">
        <text>L-aspartate 4-semialdehyde + pyruvate = (2S,4S)-4-hydroxy-2,3,4,5-tetrahydrodipicolinate + H2O + H(+)</text>
        <dbReference type="Rhea" id="RHEA:34171"/>
        <dbReference type="ChEBI" id="CHEBI:15361"/>
        <dbReference type="ChEBI" id="CHEBI:15377"/>
        <dbReference type="ChEBI" id="CHEBI:15378"/>
        <dbReference type="ChEBI" id="CHEBI:67139"/>
        <dbReference type="ChEBI" id="CHEBI:537519"/>
        <dbReference type="EC" id="4.3.3.7"/>
    </reaction>
</comment>
<dbReference type="eggNOG" id="COG0329">
    <property type="taxonomic scope" value="Bacteria"/>
</dbReference>
<feature type="site" description="Part of a proton relay during catalysis" evidence="12">
    <location>
        <position position="43"/>
    </location>
</feature>
<evidence type="ECO:0000256" key="14">
    <source>
        <dbReference type="PIRSR" id="PIRSR001365-1"/>
    </source>
</evidence>
<dbReference type="HAMAP" id="MF_00418">
    <property type="entry name" value="DapA"/>
    <property type="match status" value="1"/>
</dbReference>
<evidence type="ECO:0000256" key="15">
    <source>
        <dbReference type="PIRSR" id="PIRSR001365-2"/>
    </source>
</evidence>
<dbReference type="AlphaFoldDB" id="D3SNF3"/>
<evidence type="ECO:0000256" key="13">
    <source>
        <dbReference type="PIRNR" id="PIRNR001365"/>
    </source>
</evidence>
<dbReference type="OrthoDB" id="9782828at2"/>
<dbReference type="STRING" id="638303.Thal_0052"/>
<dbReference type="SUPFAM" id="SSF51569">
    <property type="entry name" value="Aldolase"/>
    <property type="match status" value="1"/>
</dbReference>
<dbReference type="EMBL" id="CP001931">
    <property type="protein sequence ID" value="ADC88690.1"/>
    <property type="molecule type" value="Genomic_DNA"/>
</dbReference>
<dbReference type="InterPro" id="IPR002220">
    <property type="entry name" value="DapA-like"/>
</dbReference>
<dbReference type="PANTHER" id="PTHR12128">
    <property type="entry name" value="DIHYDRODIPICOLINATE SYNTHASE"/>
    <property type="match status" value="1"/>
</dbReference>
<accession>D3SNF3</accession>
<dbReference type="KEGG" id="tal:Thal_0052"/>
<comment type="subcellular location">
    <subcellularLocation>
        <location evidence="12">Cytoplasm</location>
    </subcellularLocation>
</comment>
<protein>
    <recommendedName>
        <fullName evidence="4 12">4-hydroxy-tetrahydrodipicolinate synthase</fullName>
        <shortName evidence="12">HTPA synthase</shortName>
        <ecNumber evidence="4 12">4.3.3.7</ecNumber>
    </recommendedName>
</protein>
<dbReference type="UniPathway" id="UPA00034">
    <property type="reaction ID" value="UER00017"/>
</dbReference>
<dbReference type="EC" id="4.3.3.7" evidence="4 12"/>
<comment type="similarity">
    <text evidence="3 12 13">Belongs to the DapA family.</text>
</comment>
<name>D3SNF3_THEAH</name>
<evidence type="ECO:0000256" key="6">
    <source>
        <dbReference type="ARBA" id="ARBA00022605"/>
    </source>
</evidence>
<keyword evidence="7 12" id="KW-0220">Diaminopimelate biosynthesis</keyword>
<dbReference type="CDD" id="cd00950">
    <property type="entry name" value="DHDPS"/>
    <property type="match status" value="1"/>
</dbReference>
<evidence type="ECO:0000313" key="16">
    <source>
        <dbReference type="EMBL" id="ADC88690.1"/>
    </source>
</evidence>
<dbReference type="PROSITE" id="PS00665">
    <property type="entry name" value="DHDPS_1"/>
    <property type="match status" value="1"/>
</dbReference>
<evidence type="ECO:0000256" key="4">
    <source>
        <dbReference type="ARBA" id="ARBA00012086"/>
    </source>
</evidence>
<evidence type="ECO:0000256" key="8">
    <source>
        <dbReference type="ARBA" id="ARBA00023154"/>
    </source>
</evidence>
<dbReference type="PROSITE" id="PS00666">
    <property type="entry name" value="DHDPS_2"/>
    <property type="match status" value="1"/>
</dbReference>
<keyword evidence="10 12" id="KW-0704">Schiff base</keyword>
<dbReference type="RefSeq" id="WP_012991097.1">
    <property type="nucleotide sequence ID" value="NC_013894.1"/>
</dbReference>
<evidence type="ECO:0000256" key="11">
    <source>
        <dbReference type="ARBA" id="ARBA00047836"/>
    </source>
</evidence>
<dbReference type="PANTHER" id="PTHR12128:SF66">
    <property type="entry name" value="4-HYDROXY-2-OXOGLUTARATE ALDOLASE, MITOCHONDRIAL"/>
    <property type="match status" value="1"/>
</dbReference>
<evidence type="ECO:0000256" key="5">
    <source>
        <dbReference type="ARBA" id="ARBA00022490"/>
    </source>
</evidence>